<evidence type="ECO:0000313" key="2">
    <source>
        <dbReference type="EMBL" id="TWI93091.1"/>
    </source>
</evidence>
<reference evidence="2 3" key="1">
    <citation type="submission" date="2019-07" db="EMBL/GenBank/DDBJ databases">
        <title>Genomic Encyclopedia of Archaeal and Bacterial Type Strains, Phase II (KMG-II): from individual species to whole genera.</title>
        <authorList>
            <person name="Goeker M."/>
        </authorList>
    </citation>
    <scope>NUCLEOTIDE SEQUENCE [LARGE SCALE GENOMIC DNA]</scope>
    <source>
        <strain evidence="2 3">ATCC BAA-252</strain>
    </source>
</reference>
<dbReference type="SUPFAM" id="SSF141371">
    <property type="entry name" value="PilZ domain-like"/>
    <property type="match status" value="1"/>
</dbReference>
<dbReference type="Gene3D" id="2.40.10.220">
    <property type="entry name" value="predicted glycosyltransferase like domains"/>
    <property type="match status" value="1"/>
</dbReference>
<dbReference type="EMBL" id="VLLF01000001">
    <property type="protein sequence ID" value="TWI93091.1"/>
    <property type="molecule type" value="Genomic_DNA"/>
</dbReference>
<dbReference type="Pfam" id="PF07238">
    <property type="entry name" value="PilZ"/>
    <property type="match status" value="1"/>
</dbReference>
<keyword evidence="3" id="KW-1185">Reference proteome</keyword>
<dbReference type="OrthoDB" id="7864450at2"/>
<dbReference type="RefSeq" id="WP_145340593.1">
    <property type="nucleotide sequence ID" value="NZ_SMLY01000087.1"/>
</dbReference>
<proteinExistence type="predicted"/>
<organism evidence="2 3">
    <name type="scientific">Roseibium hamelinense</name>
    <dbReference type="NCBI Taxonomy" id="150831"/>
    <lineage>
        <taxon>Bacteria</taxon>
        <taxon>Pseudomonadati</taxon>
        <taxon>Pseudomonadota</taxon>
        <taxon>Alphaproteobacteria</taxon>
        <taxon>Hyphomicrobiales</taxon>
        <taxon>Stappiaceae</taxon>
        <taxon>Roseibium</taxon>
    </lineage>
</organism>
<dbReference type="GO" id="GO:0035438">
    <property type="term" value="F:cyclic-di-GMP binding"/>
    <property type="evidence" value="ECO:0007669"/>
    <property type="project" value="InterPro"/>
</dbReference>
<dbReference type="AlphaFoldDB" id="A0A562THI1"/>
<dbReference type="InterPro" id="IPR009875">
    <property type="entry name" value="PilZ_domain"/>
</dbReference>
<sequence length="65" mass="7370">MLTVPHRRCMIEDISAGGCRIAAKTQGLAEGQQVIVEVPARKLRFHGEIRWHNGEEAGIEFYFMD</sequence>
<dbReference type="Proteomes" id="UP000320593">
    <property type="component" value="Unassembled WGS sequence"/>
</dbReference>
<name>A0A562THI1_9HYPH</name>
<evidence type="ECO:0000259" key="1">
    <source>
        <dbReference type="Pfam" id="PF07238"/>
    </source>
</evidence>
<accession>A0A562THI1</accession>
<evidence type="ECO:0000313" key="3">
    <source>
        <dbReference type="Proteomes" id="UP000320593"/>
    </source>
</evidence>
<comment type="caution">
    <text evidence="2">The sequence shown here is derived from an EMBL/GenBank/DDBJ whole genome shotgun (WGS) entry which is preliminary data.</text>
</comment>
<gene>
    <name evidence="2" type="ORF">JM93_00646</name>
</gene>
<protein>
    <submittedName>
        <fullName evidence="2">PilZ domain-containing protein</fullName>
    </submittedName>
</protein>
<feature type="domain" description="PilZ" evidence="1">
    <location>
        <begin position="7"/>
        <end position="63"/>
    </location>
</feature>